<evidence type="ECO:0000313" key="1">
    <source>
        <dbReference type="EMBL" id="PCK78478.1"/>
    </source>
</evidence>
<comment type="caution">
    <text evidence="1">The sequence shown here is derived from an EMBL/GenBank/DDBJ whole genome shotgun (WGS) entry which is preliminary data.</text>
</comment>
<sequence length="278" mass="30473">MSTNIICYVAVVVLPVAVNLSEVYAQEPETLSVIPLDRAAPEAIELDTAKKNADFMSFAKGGPATRKTGNLGQAVVQNAAKALQRSAPAALLTLTNLDTTLPANQENEFFAVIDVPSIARGKAAGARVFKLEERATEVEGDFLTIEDRTQFGSPGQGWFSTNYPELHANLRCDWVYNTRIAQAIGDEDLKAREAQLEADYRARKLERDNPDISKLQEPEAGNDQAEEGLIGMERQFTLAGRPCLLTYLCDDRQNVPCSEEIADELVERVVLIRTGSES</sequence>
<organism evidence="1 2">
    <name type="scientific">Rhizobium sophoriradicis</name>
    <dbReference type="NCBI Taxonomy" id="1535245"/>
    <lineage>
        <taxon>Bacteria</taxon>
        <taxon>Pseudomonadati</taxon>
        <taxon>Pseudomonadota</taxon>
        <taxon>Alphaproteobacteria</taxon>
        <taxon>Hyphomicrobiales</taxon>
        <taxon>Rhizobiaceae</taxon>
        <taxon>Rhizobium/Agrobacterium group</taxon>
        <taxon>Rhizobium</taxon>
    </lineage>
</organism>
<dbReference type="Proteomes" id="UP000218807">
    <property type="component" value="Unassembled WGS sequence"/>
</dbReference>
<dbReference type="RefSeq" id="WP_096764283.1">
    <property type="nucleotide sequence ID" value="NZ_NXDM01000027.1"/>
</dbReference>
<protein>
    <submittedName>
        <fullName evidence="1">Uncharacterized protein</fullName>
    </submittedName>
</protein>
<keyword evidence="2" id="KW-1185">Reference proteome</keyword>
<accession>A0A2A5KN70</accession>
<name>A0A2A5KN70_9HYPH</name>
<dbReference type="AlphaFoldDB" id="A0A2A5KN70"/>
<evidence type="ECO:0000313" key="2">
    <source>
        <dbReference type="Proteomes" id="UP000218807"/>
    </source>
</evidence>
<reference evidence="1 2" key="1">
    <citation type="submission" date="2017-09" db="EMBL/GenBank/DDBJ databases">
        <title>Comparative genomics of rhizobia isolated from Phaseolus vulgaris in China.</title>
        <authorList>
            <person name="Tong W."/>
        </authorList>
    </citation>
    <scope>NUCLEOTIDE SEQUENCE [LARGE SCALE GENOMIC DNA]</scope>
    <source>
        <strain evidence="1 2">L101</strain>
    </source>
</reference>
<gene>
    <name evidence="1" type="ORF">CPT34_24710</name>
</gene>
<dbReference type="EMBL" id="NXDM01000027">
    <property type="protein sequence ID" value="PCK78478.1"/>
    <property type="molecule type" value="Genomic_DNA"/>
</dbReference>
<proteinExistence type="predicted"/>